<dbReference type="InterPro" id="IPR015813">
    <property type="entry name" value="Pyrv/PenolPyrv_kinase-like_dom"/>
</dbReference>
<evidence type="ECO:0000256" key="5">
    <source>
        <dbReference type="NCBIfam" id="TIGR02751"/>
    </source>
</evidence>
<comment type="cofactor">
    <cofactor evidence="4">
        <name>Mg(2+)</name>
        <dbReference type="ChEBI" id="CHEBI:18420"/>
    </cofactor>
</comment>
<evidence type="ECO:0000256" key="2">
    <source>
        <dbReference type="ARBA" id="ARBA00023239"/>
    </source>
</evidence>
<evidence type="ECO:0000256" key="6">
    <source>
        <dbReference type="SAM" id="MobiDB-lite"/>
    </source>
</evidence>
<keyword evidence="2 4" id="KW-0456">Lyase</keyword>
<dbReference type="InterPro" id="IPR007566">
    <property type="entry name" value="PEP_COase_arc-type"/>
</dbReference>
<dbReference type="Proteomes" id="UP000181728">
    <property type="component" value="Unassembled WGS sequence"/>
</dbReference>
<comment type="caution">
    <text evidence="7">The sequence shown here is derived from an EMBL/GenBank/DDBJ whole genome shotgun (WGS) entry which is preliminary data.</text>
</comment>
<evidence type="ECO:0000313" key="8">
    <source>
        <dbReference type="Proteomes" id="UP000181728"/>
    </source>
</evidence>
<keyword evidence="1 4" id="KW-0460">Magnesium</keyword>
<dbReference type="EMBL" id="MLOK01000058">
    <property type="protein sequence ID" value="OIM20438.1"/>
    <property type="molecule type" value="Genomic_DNA"/>
</dbReference>
<dbReference type="GO" id="GO:0006107">
    <property type="term" value="P:oxaloacetate metabolic process"/>
    <property type="evidence" value="ECO:0007669"/>
    <property type="project" value="UniProtKB-UniRule"/>
</dbReference>
<accession>A0A6N4A4I4</accession>
<protein>
    <recommendedName>
        <fullName evidence="4 5">Phosphoenolpyruvate carboxylase</fullName>
        <shortName evidence="4">PEPC</shortName>
        <shortName evidence="4">PEPCase</shortName>
        <ecNumber evidence="4 5">4.1.1.31</ecNumber>
    </recommendedName>
</protein>
<comment type="catalytic activity">
    <reaction evidence="4">
        <text>oxaloacetate + phosphate = phosphoenolpyruvate + hydrogencarbonate</text>
        <dbReference type="Rhea" id="RHEA:28370"/>
        <dbReference type="ChEBI" id="CHEBI:16452"/>
        <dbReference type="ChEBI" id="CHEBI:17544"/>
        <dbReference type="ChEBI" id="CHEBI:43474"/>
        <dbReference type="ChEBI" id="CHEBI:58702"/>
        <dbReference type="EC" id="4.1.1.31"/>
    </reaction>
</comment>
<organism evidence="7 8">
    <name type="scientific">Oenococcus oeni</name>
    <name type="common">Leuconostoc oenos</name>
    <dbReference type="NCBI Taxonomy" id="1247"/>
    <lineage>
        <taxon>Bacteria</taxon>
        <taxon>Bacillati</taxon>
        <taxon>Bacillota</taxon>
        <taxon>Bacilli</taxon>
        <taxon>Lactobacillales</taxon>
        <taxon>Lactobacillaceae</taxon>
        <taxon>Oenococcus</taxon>
    </lineage>
</organism>
<sequence length="507" mass="58121">MHKIDRKIPNIMGTQHPDNAGVPFFKGDQSKNPFITAYKEVDEAFNNFAVLDTDEYMWDWEGKHADAAVIDRLYSEHYEYFKGHQLGRDKFLTFRLPNIWEEKGYSLMQAMTTMLSAEDFARDLSFEQRPLFEAILPMAQTSEQLIEIEDKFSKLAHFKSDEFTSGSNNTDHIEMIPLFEGFKTQLHSPEILKEYLHLYEQRTGQSLPYLRVFLAGSDSALSNGFMNSIIGNKLALTRLYEFSDQKDLPIFPIAGTGSTIFRGGLSPKWIKRYLQEFPGLKTATVQSAFRYDYPLKQVQSAIKELRSGLQNNQAVSMTDREQNVLINVAKKSADCYHETLDQLINDLQKIFDAFPKRRDRRQHVGILGYSRQVDGYKMPRAITFTGSLYSVGVPPEFIGFGRALMSLNAEELAIFTRHYPNLKNDFTFLAHYISVDALESLIAKNPAWLEAKKDIQDLQSILQFEIGPSNEKEEEHSRLASDLVKISDPTTRTLLIQKQAVLRNFLG</sequence>
<dbReference type="NCBIfam" id="TIGR02751">
    <property type="entry name" value="PEPCase_arch"/>
    <property type="match status" value="1"/>
</dbReference>
<dbReference type="Pfam" id="PF14010">
    <property type="entry name" value="PEPcase_2"/>
    <property type="match status" value="1"/>
</dbReference>
<reference evidence="7 8" key="1">
    <citation type="journal article" date="2016" name="BMC Genomics">
        <title>Consensus pan-genome assembly of the specialised wine bacterium Oenococcus oeni.</title>
        <authorList>
            <person name="Sternes P.R."/>
            <person name="Borneman A.R."/>
        </authorList>
    </citation>
    <scope>NUCLEOTIDE SEQUENCE [LARGE SCALE GENOMIC DNA]</scope>
    <source>
        <strain evidence="7 8">AWRIB661</strain>
    </source>
</reference>
<comment type="subunit">
    <text evidence="4">Homotetramer.</text>
</comment>
<dbReference type="HAMAP" id="MF_01904">
    <property type="entry name" value="PEPcase_type2"/>
    <property type="match status" value="1"/>
</dbReference>
<evidence type="ECO:0000256" key="4">
    <source>
        <dbReference type="HAMAP-Rule" id="MF_01904"/>
    </source>
</evidence>
<keyword evidence="3 4" id="KW-0120">Carbon dioxide fixation</keyword>
<dbReference type="GO" id="GO:0000287">
    <property type="term" value="F:magnesium ion binding"/>
    <property type="evidence" value="ECO:0007669"/>
    <property type="project" value="UniProtKB-UniRule"/>
</dbReference>
<dbReference type="SUPFAM" id="SSF51621">
    <property type="entry name" value="Phosphoenolpyruvate/pyruvate domain"/>
    <property type="match status" value="1"/>
</dbReference>
<dbReference type="GO" id="GO:0015977">
    <property type="term" value="P:carbon fixation"/>
    <property type="evidence" value="ECO:0007669"/>
    <property type="project" value="UniProtKB-UniRule"/>
</dbReference>
<comment type="similarity">
    <text evidence="4">Belongs to the PEPCase type 2 family.</text>
</comment>
<keyword evidence="7" id="KW-0670">Pyruvate</keyword>
<dbReference type="EC" id="4.1.1.31" evidence="4 5"/>
<evidence type="ECO:0000256" key="3">
    <source>
        <dbReference type="ARBA" id="ARBA00023300"/>
    </source>
</evidence>
<proteinExistence type="inferred from homology"/>
<gene>
    <name evidence="4" type="primary">ppcA</name>
    <name evidence="7" type="ORF">ATX59_08930</name>
</gene>
<evidence type="ECO:0000313" key="7">
    <source>
        <dbReference type="EMBL" id="OIM20438.1"/>
    </source>
</evidence>
<dbReference type="PIRSF" id="PIRSF006677">
    <property type="entry name" value="UCP006677"/>
    <property type="match status" value="1"/>
</dbReference>
<dbReference type="GO" id="GO:0008964">
    <property type="term" value="F:phosphoenolpyruvate carboxylase activity"/>
    <property type="evidence" value="ECO:0007669"/>
    <property type="project" value="UniProtKB-UniRule"/>
</dbReference>
<dbReference type="RefSeq" id="WP_071420145.1">
    <property type="nucleotide sequence ID" value="NZ_MLLI01000196.1"/>
</dbReference>
<dbReference type="GO" id="GO:0006099">
    <property type="term" value="P:tricarboxylic acid cycle"/>
    <property type="evidence" value="ECO:0007669"/>
    <property type="project" value="InterPro"/>
</dbReference>
<evidence type="ECO:0000256" key="1">
    <source>
        <dbReference type="ARBA" id="ARBA00022842"/>
    </source>
</evidence>
<dbReference type="AlphaFoldDB" id="A0A6N4A4I4"/>
<comment type="function">
    <text evidence="4">Catalyzes the irreversible beta-carboxylation of phosphoenolpyruvate (PEP) to form oxaloacetate (OAA), a four-carbon dicarboxylic acid source for the tricarboxylic acid cycle.</text>
</comment>
<feature type="region of interest" description="Disordered" evidence="6">
    <location>
        <begin position="1"/>
        <end position="25"/>
    </location>
</feature>
<name>A0A6N4A4I4_OENOE</name>